<evidence type="ECO:0000313" key="2">
    <source>
        <dbReference type="Proteomes" id="UP000298663"/>
    </source>
</evidence>
<gene>
    <name evidence="1" type="ORF">L596_013985</name>
</gene>
<protein>
    <submittedName>
        <fullName evidence="1">Uncharacterized protein</fullName>
    </submittedName>
</protein>
<sequence length="97" mass="10887">MTLIASLALMALARDKCPAKSHLVRILALTVTYLHIFATRLYLSCSPQNFGIVLWKTLKSVHSASRIPQLEDKHCAKMTFGIMVLRQIWILSCSAMV</sequence>
<keyword evidence="2" id="KW-1185">Reference proteome</keyword>
<organism evidence="1 2">
    <name type="scientific">Steinernema carpocapsae</name>
    <name type="common">Entomopathogenic nematode</name>
    <dbReference type="NCBI Taxonomy" id="34508"/>
    <lineage>
        <taxon>Eukaryota</taxon>
        <taxon>Metazoa</taxon>
        <taxon>Ecdysozoa</taxon>
        <taxon>Nematoda</taxon>
        <taxon>Chromadorea</taxon>
        <taxon>Rhabditida</taxon>
        <taxon>Tylenchina</taxon>
        <taxon>Panagrolaimomorpha</taxon>
        <taxon>Strongyloidoidea</taxon>
        <taxon>Steinernematidae</taxon>
        <taxon>Steinernema</taxon>
    </lineage>
</organism>
<reference evidence="1 2" key="1">
    <citation type="journal article" date="2015" name="Genome Biol.">
        <title>Comparative genomics of Steinernema reveals deeply conserved gene regulatory networks.</title>
        <authorList>
            <person name="Dillman A.R."/>
            <person name="Macchietto M."/>
            <person name="Porter C.F."/>
            <person name="Rogers A."/>
            <person name="Williams B."/>
            <person name="Antoshechkin I."/>
            <person name="Lee M.M."/>
            <person name="Goodwin Z."/>
            <person name="Lu X."/>
            <person name="Lewis E.E."/>
            <person name="Goodrich-Blair H."/>
            <person name="Stock S.P."/>
            <person name="Adams B.J."/>
            <person name="Sternberg P.W."/>
            <person name="Mortazavi A."/>
        </authorList>
    </citation>
    <scope>NUCLEOTIDE SEQUENCE [LARGE SCALE GENOMIC DNA]</scope>
    <source>
        <strain evidence="1 2">ALL</strain>
    </source>
</reference>
<dbReference type="AlphaFoldDB" id="A0A4U5NBQ4"/>
<comment type="caution">
    <text evidence="1">The sequence shown here is derived from an EMBL/GenBank/DDBJ whole genome shotgun (WGS) entry which is preliminary data.</text>
</comment>
<dbReference type="Proteomes" id="UP000298663">
    <property type="component" value="Unassembled WGS sequence"/>
</dbReference>
<dbReference type="EMBL" id="AZBU02000004">
    <property type="protein sequence ID" value="TKR79821.1"/>
    <property type="molecule type" value="Genomic_DNA"/>
</dbReference>
<reference evidence="1 2" key="2">
    <citation type="journal article" date="2019" name="G3 (Bethesda)">
        <title>Hybrid Assembly of the Genome of the Entomopathogenic Nematode Steinernema carpocapsae Identifies the X-Chromosome.</title>
        <authorList>
            <person name="Serra L."/>
            <person name="Macchietto M."/>
            <person name="Macias-Munoz A."/>
            <person name="McGill C.J."/>
            <person name="Rodriguez I.M."/>
            <person name="Rodriguez B."/>
            <person name="Murad R."/>
            <person name="Mortazavi A."/>
        </authorList>
    </citation>
    <scope>NUCLEOTIDE SEQUENCE [LARGE SCALE GENOMIC DNA]</scope>
    <source>
        <strain evidence="1 2">ALL</strain>
    </source>
</reference>
<accession>A0A4U5NBQ4</accession>
<name>A0A4U5NBQ4_STECR</name>
<evidence type="ECO:0000313" key="1">
    <source>
        <dbReference type="EMBL" id="TKR79821.1"/>
    </source>
</evidence>
<proteinExistence type="predicted"/>